<keyword evidence="1" id="KW-0614">Plasmid</keyword>
<accession>A0A5Q4ZQL6</accession>
<dbReference type="EMBL" id="LR699555">
    <property type="protein sequence ID" value="VVD30920.1"/>
    <property type="molecule type" value="Genomic_DNA"/>
</dbReference>
<dbReference type="AlphaFoldDB" id="A0A5Q4ZQL6"/>
<dbReference type="KEGG" id="pdio:PDMSB3_0084.2"/>
<dbReference type="RefSeq" id="WP_165189864.1">
    <property type="nucleotide sequence ID" value="NZ_LR699555.1"/>
</dbReference>
<keyword evidence="2" id="KW-1185">Reference proteome</keyword>
<evidence type="ECO:0000313" key="1">
    <source>
        <dbReference type="EMBL" id="VVD30920.1"/>
    </source>
</evidence>
<dbReference type="Proteomes" id="UP000325811">
    <property type="component" value="Plasmid pI"/>
</dbReference>
<evidence type="ECO:0008006" key="3">
    <source>
        <dbReference type="Google" id="ProtNLM"/>
    </source>
</evidence>
<organism evidence="1 2">
    <name type="scientific">Paraburkholderia dioscoreae</name>
    <dbReference type="NCBI Taxonomy" id="2604047"/>
    <lineage>
        <taxon>Bacteria</taxon>
        <taxon>Pseudomonadati</taxon>
        <taxon>Pseudomonadota</taxon>
        <taxon>Betaproteobacteria</taxon>
        <taxon>Burkholderiales</taxon>
        <taxon>Burkholderiaceae</taxon>
        <taxon>Paraburkholderia</taxon>
    </lineage>
</organism>
<dbReference type="InterPro" id="IPR009553">
    <property type="entry name" value="DUF1173"/>
</dbReference>
<gene>
    <name evidence="1" type="ORF">PDMSB3_0084</name>
</gene>
<sequence length="404" mass="45125">MHQYSIDGRVYNEDDPGLQAALGRVHHTKIRPLCLCVRPGAPMYVSKVSGHFQIKRMPESGADHSADCDSYEPPAELSGLGEVMGHAIKEDVEEGMTMLKLDFALNKIAGRAPPAPSESEQGSIKADSSKLTIRSLLHFLWDESHLTHWNPGMQGKRSWATVHKYLSRAAHGKITKGLHLPTTLYVPEPFYVDRKDEITQRRKAFIAGAEKSDRPGQKLFIVIGEVKEVTAARYGRKMILKQVPDFFFMISEDLNKKLKKVFTDEVSLWNAFPEIHLVTIATFSIDPAGVAQIEEMAFMVTTEHWVPFTNVDEKNLIETLIASGRRFVKGQRYNLPASRPLASVILSDTQPKHTAMYLVPSNASEDYMAALNDLTESSPLKHLRWISGDVMPEIPPAVVPSRAA</sequence>
<name>A0A5Q4ZQL6_9BURK</name>
<geneLocation type="plasmid" evidence="1 2">
    <name>pI</name>
</geneLocation>
<reference evidence="1 2" key="1">
    <citation type="submission" date="2019-08" db="EMBL/GenBank/DDBJ databases">
        <authorList>
            <person name="Herpell B J."/>
        </authorList>
    </citation>
    <scope>NUCLEOTIDE SEQUENCE [LARGE SCALE GENOMIC DNA]</scope>
    <source>
        <strain evidence="2">Msb3</strain>
        <plasmid evidence="1 2">pI</plasmid>
    </source>
</reference>
<evidence type="ECO:0000313" key="2">
    <source>
        <dbReference type="Proteomes" id="UP000325811"/>
    </source>
</evidence>
<proteinExistence type="predicted"/>
<protein>
    <recommendedName>
        <fullName evidence="3">DUF1173 domain-containing protein</fullName>
    </recommendedName>
</protein>
<dbReference type="Pfam" id="PF06666">
    <property type="entry name" value="DUF1173"/>
    <property type="match status" value="1"/>
</dbReference>